<dbReference type="Proteomes" id="UP000798662">
    <property type="component" value="Chromosome 1"/>
</dbReference>
<dbReference type="EMBL" id="CM020618">
    <property type="protein sequence ID" value="KAK1860038.1"/>
    <property type="molecule type" value="Genomic_DNA"/>
</dbReference>
<comment type="caution">
    <text evidence="1">The sequence shown here is derived from an EMBL/GenBank/DDBJ whole genome shotgun (WGS) entry which is preliminary data.</text>
</comment>
<evidence type="ECO:0000313" key="2">
    <source>
        <dbReference type="Proteomes" id="UP000798662"/>
    </source>
</evidence>
<protein>
    <submittedName>
        <fullName evidence="1">Uncharacterized protein</fullName>
    </submittedName>
</protein>
<organism evidence="1 2">
    <name type="scientific">Pyropia yezoensis</name>
    <name type="common">Susabi-nori</name>
    <name type="synonym">Porphyra yezoensis</name>
    <dbReference type="NCBI Taxonomy" id="2788"/>
    <lineage>
        <taxon>Eukaryota</taxon>
        <taxon>Rhodophyta</taxon>
        <taxon>Bangiophyceae</taxon>
        <taxon>Bangiales</taxon>
        <taxon>Bangiaceae</taxon>
        <taxon>Pyropia</taxon>
    </lineage>
</organism>
<reference evidence="1" key="1">
    <citation type="submission" date="2019-11" db="EMBL/GenBank/DDBJ databases">
        <title>Nori genome reveals adaptations in red seaweeds to the harsh intertidal environment.</title>
        <authorList>
            <person name="Wang D."/>
            <person name="Mao Y."/>
        </authorList>
    </citation>
    <scope>NUCLEOTIDE SEQUENCE</scope>
    <source>
        <tissue evidence="1">Gametophyte</tissue>
    </source>
</reference>
<accession>A0ACC3BR08</accession>
<keyword evidence="2" id="KW-1185">Reference proteome</keyword>
<gene>
    <name evidence="1" type="ORF">I4F81_002630</name>
</gene>
<name>A0ACC3BR08_PYRYE</name>
<evidence type="ECO:0000313" key="1">
    <source>
        <dbReference type="EMBL" id="KAK1860038.1"/>
    </source>
</evidence>
<proteinExistence type="predicted"/>
<sequence length="941" mass="94349">MSGPRRCSCLPQSGGPPPGPTVTGTLPGAVAAAAAAVAAAAAAAAVVAATVVVAAPTACLRRPRFPWDRAVPAAGRGATTRRAARLPARPCRTTRAMRRGRPTRQTSRRAWTRAMARPQPTTRAAAAAAAATAAAATHTRPRRFRPPPPVPPTAPGEGATIPAVEDRWRERCRPRVVAVAVAAAAAAAVTAAAAPAMRPSLWTSSTRPTPPTRRARRLPPPPSAAVVGAPPPTRTPLRVAVATAADRARPTRRPPRAAVGRHARGCGWHWGWGGTGGGGGGGGRPMAPPWLASPSLTVVAGVATRGVAATAAGTSLTTKEGGGGEGGGVDDGGYRRKAAAAASSRHHRRLPLAARGADDGPRWPWRRPVADDAAVPAGCLLYLGLLGVAVFPLCHLVTLATRGLVAGRDAATAAAGAAGGPAAAVAVTTALRVAAAVGALGVTRRLGGRYAAGSGVPEIKCFLAGTYLPGALSGGALLAKAVGLPLALASGLSYGVMGPYASMAVILSSFVGRLTLFPALAGSARAQMMACAAAAAAGIGATFGTPIGATLLTIELAAATFPVHWLPLMLYTVVAGYTVTLWVFDVAGVVYFALEPPPAPPGALLANVALQAALGAVCGLAGAGLVGAIRVTSRAVATVVPPASTRRAVALVAAFVTAHTAIAWSLGGVMWAPTQRDGLLFLFNTPVGAGTTPYIHLPAWMLPPPVPATGAPSRYTSAVTLAVVAVVKWVLTVFSLLLPLPAGAFLPIFQTGAAGGRAAAEALLAAFPGRLPWLDPRTYAVLGAAGLTTAVMQTVSIGMVMVELTGGGVSILSLTVSGVTAYATAQALTHDLFSDILRRRRLPAVDAAAAALADGATAAAVAATPLPLLAAYDPAVGAAAVNPTPFAVGGDTPFWKVAHFFTALSCAQMFVTDRGGGGDVVSSATDVTVEEQRATEEPNSG</sequence>